<evidence type="ECO:0000259" key="3">
    <source>
        <dbReference type="Pfam" id="PF13649"/>
    </source>
</evidence>
<protein>
    <submittedName>
        <fullName evidence="4">Methyltransferase domain-containing protein</fullName>
    </submittedName>
</protein>
<reference evidence="4 5" key="1">
    <citation type="submission" date="2016-10" db="EMBL/GenBank/DDBJ databases">
        <authorList>
            <person name="de Groot N.N."/>
        </authorList>
    </citation>
    <scope>NUCLEOTIDE SEQUENCE [LARGE SCALE GENOMIC DNA]</scope>
    <source>
        <strain evidence="4 5">DSM 11443</strain>
    </source>
</reference>
<dbReference type="GO" id="GO:0032259">
    <property type="term" value="P:methylation"/>
    <property type="evidence" value="ECO:0007669"/>
    <property type="project" value="UniProtKB-KW"/>
</dbReference>
<evidence type="ECO:0000313" key="4">
    <source>
        <dbReference type="EMBL" id="SFE79981.1"/>
    </source>
</evidence>
<keyword evidence="2 4" id="KW-0808">Transferase</keyword>
<dbReference type="Proteomes" id="UP000198977">
    <property type="component" value="Unassembled WGS sequence"/>
</dbReference>
<dbReference type="Gene3D" id="3.40.50.150">
    <property type="entry name" value="Vaccinia Virus protein VP39"/>
    <property type="match status" value="1"/>
</dbReference>
<dbReference type="OrthoDB" id="9804312at2"/>
<sequence>MNDAETLRVYATKAQDYAERISNRAGHDPQLAEFMNALPAGADVLDLGCGPGAAAQVMAEAGLRVTATDAVPEMVAMATTHTGVTARLATFDEIDGTDLYDGIWANFSLLHAPRADMPRHLAALRQALRAGGVFHIALKTGTGEKRDTLGRLYTYYTDAELTALLTAAGFIVTHRVTGCGKGLDDTPADWVALRANG</sequence>
<dbReference type="CDD" id="cd02440">
    <property type="entry name" value="AdoMet_MTases"/>
    <property type="match status" value="1"/>
</dbReference>
<dbReference type="RefSeq" id="WP_093924600.1">
    <property type="nucleotide sequence ID" value="NZ_FOMW01000010.1"/>
</dbReference>
<accession>A0A1I2DHZ9</accession>
<dbReference type="GO" id="GO:0008168">
    <property type="term" value="F:methyltransferase activity"/>
    <property type="evidence" value="ECO:0007669"/>
    <property type="project" value="UniProtKB-KW"/>
</dbReference>
<dbReference type="PANTHER" id="PTHR43861">
    <property type="entry name" value="TRANS-ACONITATE 2-METHYLTRANSFERASE-RELATED"/>
    <property type="match status" value="1"/>
</dbReference>
<evidence type="ECO:0000256" key="1">
    <source>
        <dbReference type="ARBA" id="ARBA00022603"/>
    </source>
</evidence>
<evidence type="ECO:0000256" key="2">
    <source>
        <dbReference type="ARBA" id="ARBA00022679"/>
    </source>
</evidence>
<keyword evidence="1 4" id="KW-0489">Methyltransferase</keyword>
<dbReference type="InterPro" id="IPR029063">
    <property type="entry name" value="SAM-dependent_MTases_sf"/>
</dbReference>
<dbReference type="Pfam" id="PF13649">
    <property type="entry name" value="Methyltransf_25"/>
    <property type="match status" value="1"/>
</dbReference>
<gene>
    <name evidence="4" type="ORF">SAMN04488523_110166</name>
</gene>
<name>A0A1I2DHZ9_9RHOB</name>
<evidence type="ECO:0000313" key="5">
    <source>
        <dbReference type="Proteomes" id="UP000198977"/>
    </source>
</evidence>
<keyword evidence="5" id="KW-1185">Reference proteome</keyword>
<dbReference type="PANTHER" id="PTHR43861:SF1">
    <property type="entry name" value="TRANS-ACONITATE 2-METHYLTRANSFERASE"/>
    <property type="match status" value="1"/>
</dbReference>
<dbReference type="EMBL" id="FOMW01000010">
    <property type="protein sequence ID" value="SFE79981.1"/>
    <property type="molecule type" value="Genomic_DNA"/>
</dbReference>
<dbReference type="STRING" id="74348.SAMN04488523_110166"/>
<dbReference type="SUPFAM" id="SSF53335">
    <property type="entry name" value="S-adenosyl-L-methionine-dependent methyltransferases"/>
    <property type="match status" value="1"/>
</dbReference>
<dbReference type="AlphaFoldDB" id="A0A1I2DHZ9"/>
<dbReference type="InterPro" id="IPR041698">
    <property type="entry name" value="Methyltransf_25"/>
</dbReference>
<organism evidence="4 5">
    <name type="scientific">Sulfitobacter brevis</name>
    <dbReference type="NCBI Taxonomy" id="74348"/>
    <lineage>
        <taxon>Bacteria</taxon>
        <taxon>Pseudomonadati</taxon>
        <taxon>Pseudomonadota</taxon>
        <taxon>Alphaproteobacteria</taxon>
        <taxon>Rhodobacterales</taxon>
        <taxon>Roseobacteraceae</taxon>
        <taxon>Sulfitobacter</taxon>
    </lineage>
</organism>
<feature type="domain" description="Methyltransferase" evidence="3">
    <location>
        <begin position="44"/>
        <end position="132"/>
    </location>
</feature>
<proteinExistence type="predicted"/>